<keyword evidence="8 14" id="KW-1133">Transmembrane helix</keyword>
<evidence type="ECO:0000256" key="9">
    <source>
        <dbReference type="ARBA" id="ARBA00023006"/>
    </source>
</evidence>
<dbReference type="KEGG" id="pmrn:116945441"/>
<dbReference type="Pfam" id="PF10277">
    <property type="entry name" value="Frag1"/>
    <property type="match status" value="1"/>
</dbReference>
<keyword evidence="5" id="KW-1003">Cell membrane</keyword>
<dbReference type="PANTHER" id="PTHR21324">
    <property type="entry name" value="FASTING-INDUCIBLE INTEGRAL MEMBRANE PROTEIN TM6P1-RELATED"/>
    <property type="match status" value="1"/>
</dbReference>
<protein>
    <submittedName>
        <fullName evidence="17">Modulator of macroautophagy TMEM150B-like</fullName>
    </submittedName>
</protein>
<dbReference type="Proteomes" id="UP001318040">
    <property type="component" value="Chromosome 24"/>
</dbReference>
<feature type="domain" description="CWH43-like N-terminal" evidence="15">
    <location>
        <begin position="3"/>
        <end position="191"/>
    </location>
</feature>
<organism evidence="16 17">
    <name type="scientific">Petromyzon marinus</name>
    <name type="common">Sea lamprey</name>
    <dbReference type="NCBI Taxonomy" id="7757"/>
    <lineage>
        <taxon>Eukaryota</taxon>
        <taxon>Metazoa</taxon>
        <taxon>Chordata</taxon>
        <taxon>Craniata</taxon>
        <taxon>Vertebrata</taxon>
        <taxon>Cyclostomata</taxon>
        <taxon>Hyperoartia</taxon>
        <taxon>Petromyzontiformes</taxon>
        <taxon>Petromyzontidae</taxon>
        <taxon>Petromyzon</taxon>
    </lineage>
</organism>
<proteinExistence type="inferred from homology"/>
<dbReference type="InterPro" id="IPR050911">
    <property type="entry name" value="DRAM/TMEM150_Autophagy_Mod"/>
</dbReference>
<dbReference type="GO" id="GO:0000421">
    <property type="term" value="C:autophagosome membrane"/>
    <property type="evidence" value="ECO:0007669"/>
    <property type="project" value="UniProtKB-SubCell"/>
</dbReference>
<comment type="subcellular location">
    <subcellularLocation>
        <location evidence="3">Cell membrane</location>
        <topology evidence="3">Multi-pass membrane protein</topology>
    </subcellularLocation>
    <subcellularLocation>
        <location evidence="2">Cytoplasmic vesicle</location>
        <location evidence="2">Autophagosome membrane</location>
        <topology evidence="2">Multi-pass membrane protein</topology>
    </subcellularLocation>
    <subcellularLocation>
        <location evidence="1">Endosome membrane</location>
        <topology evidence="1">Multi-pass membrane protein</topology>
    </subcellularLocation>
</comment>
<evidence type="ECO:0000256" key="8">
    <source>
        <dbReference type="ARBA" id="ARBA00022989"/>
    </source>
</evidence>
<evidence type="ECO:0000256" key="2">
    <source>
        <dbReference type="ARBA" id="ARBA00004542"/>
    </source>
</evidence>
<evidence type="ECO:0000256" key="5">
    <source>
        <dbReference type="ARBA" id="ARBA00022475"/>
    </source>
</evidence>
<keyword evidence="16" id="KW-1185">Reference proteome</keyword>
<feature type="transmembrane region" description="Helical" evidence="14">
    <location>
        <begin position="68"/>
        <end position="89"/>
    </location>
</feature>
<evidence type="ECO:0000256" key="11">
    <source>
        <dbReference type="ARBA" id="ARBA00023180"/>
    </source>
</evidence>
<keyword evidence="11" id="KW-0325">Glycoprotein</keyword>
<dbReference type="RefSeq" id="XP_032815644.1">
    <property type="nucleotide sequence ID" value="XM_032959753.1"/>
</dbReference>
<comment type="function">
    <text evidence="13">Modulator of macroautophagy that causes accumulation of autophagosomes under basal conditions and enhances autophagic flux. Represses cell death and promotes long-term clonogenic survival of cells grown in the absence of glucose in a macroautophagy-independent manner. May have some role in extracellular matrix engulfment or growth factor receptor recycling, both of which can modulate cell survival.</text>
</comment>
<evidence type="ECO:0000256" key="7">
    <source>
        <dbReference type="ARBA" id="ARBA00022753"/>
    </source>
</evidence>
<feature type="transmembrane region" description="Helical" evidence="14">
    <location>
        <begin position="95"/>
        <end position="116"/>
    </location>
</feature>
<comment type="similarity">
    <text evidence="4">Belongs to the DRAM/TMEM150 family.</text>
</comment>
<name>A0AAJ7WZ86_PETMA</name>
<dbReference type="AlphaFoldDB" id="A0AAJ7WZ86"/>
<reference evidence="17" key="1">
    <citation type="submission" date="2025-08" db="UniProtKB">
        <authorList>
            <consortium name="RefSeq"/>
        </authorList>
    </citation>
    <scope>IDENTIFICATION</scope>
    <source>
        <tissue evidence="17">Sperm</tissue>
    </source>
</reference>
<gene>
    <name evidence="17" type="primary">LOC116945441</name>
</gene>
<keyword evidence="12" id="KW-0968">Cytoplasmic vesicle</keyword>
<dbReference type="PANTHER" id="PTHR21324:SF3">
    <property type="entry name" value="MODULATOR OF MACROAUTOPHAGY TMEM150B"/>
    <property type="match status" value="1"/>
</dbReference>
<keyword evidence="7" id="KW-0967">Endosome</keyword>
<evidence type="ECO:0000256" key="3">
    <source>
        <dbReference type="ARBA" id="ARBA00004651"/>
    </source>
</evidence>
<evidence type="ECO:0000256" key="6">
    <source>
        <dbReference type="ARBA" id="ARBA00022692"/>
    </source>
</evidence>
<keyword evidence="9" id="KW-0072">Autophagy</keyword>
<feature type="transmembrane region" description="Helical" evidence="14">
    <location>
        <begin position="136"/>
        <end position="161"/>
    </location>
</feature>
<accession>A0AAJ7WZ86</accession>
<evidence type="ECO:0000256" key="4">
    <source>
        <dbReference type="ARBA" id="ARBA00006565"/>
    </source>
</evidence>
<dbReference type="InterPro" id="IPR019402">
    <property type="entry name" value="CWH43_N"/>
</dbReference>
<dbReference type="GO" id="GO:0010008">
    <property type="term" value="C:endosome membrane"/>
    <property type="evidence" value="ECO:0007669"/>
    <property type="project" value="UniProtKB-SubCell"/>
</dbReference>
<evidence type="ECO:0000256" key="13">
    <source>
        <dbReference type="ARBA" id="ARBA00045144"/>
    </source>
</evidence>
<dbReference type="GO" id="GO:0006914">
    <property type="term" value="P:autophagy"/>
    <property type="evidence" value="ECO:0007669"/>
    <property type="project" value="UniProtKB-KW"/>
</dbReference>
<feature type="transmembrane region" description="Helical" evidence="14">
    <location>
        <begin position="167"/>
        <end position="187"/>
    </location>
</feature>
<evidence type="ECO:0000256" key="10">
    <source>
        <dbReference type="ARBA" id="ARBA00023136"/>
    </source>
</evidence>
<keyword evidence="6 14" id="KW-0812">Transmembrane</keyword>
<evidence type="ECO:0000256" key="14">
    <source>
        <dbReference type="SAM" id="Phobius"/>
    </source>
</evidence>
<dbReference type="GO" id="GO:0005886">
    <property type="term" value="C:plasma membrane"/>
    <property type="evidence" value="ECO:0007669"/>
    <property type="project" value="UniProtKB-SubCell"/>
</dbReference>
<keyword evidence="10 14" id="KW-0472">Membrane</keyword>
<evidence type="ECO:0000256" key="12">
    <source>
        <dbReference type="ARBA" id="ARBA00023329"/>
    </source>
</evidence>
<evidence type="ECO:0000313" key="17">
    <source>
        <dbReference type="RefSeq" id="XP_032815644.1"/>
    </source>
</evidence>
<evidence type="ECO:0000259" key="15">
    <source>
        <dbReference type="Pfam" id="PF10277"/>
    </source>
</evidence>
<sequence>MRYGLAVMNKHVVPEEEFPYISTCGTYPPQSCIFGQLLNFGALMVGSITVTRYRFLEEQGDRSWVNKISLAAGLISALGASLVGNFQMLNEINTHLVGAVLAFGVGTLYFWIQTALALRLHSARIGRGTARRSHGVLIIVTAFGSTASTVSAVLLLTFNFMGHKSEAAIFEWILAMVIFALFATFSFDFHEIRSSGLSVKLREPPARARMSLRETPNVSVITLSHVPPKPNA</sequence>
<evidence type="ECO:0000313" key="16">
    <source>
        <dbReference type="Proteomes" id="UP001318040"/>
    </source>
</evidence>
<evidence type="ECO:0000256" key="1">
    <source>
        <dbReference type="ARBA" id="ARBA00004337"/>
    </source>
</evidence>